<organism evidence="2 3">
    <name type="scientific">Mesorhizobium tianshanense</name>
    <dbReference type="NCBI Taxonomy" id="39844"/>
    <lineage>
        <taxon>Bacteria</taxon>
        <taxon>Pseudomonadati</taxon>
        <taxon>Pseudomonadota</taxon>
        <taxon>Alphaproteobacteria</taxon>
        <taxon>Hyphomicrobiales</taxon>
        <taxon>Phyllobacteriaceae</taxon>
        <taxon>Mesorhizobium</taxon>
    </lineage>
</organism>
<evidence type="ECO:0000313" key="3">
    <source>
        <dbReference type="Proteomes" id="UP000317122"/>
    </source>
</evidence>
<keyword evidence="1" id="KW-0472">Membrane</keyword>
<dbReference type="EMBL" id="VLKT01000056">
    <property type="protein sequence ID" value="TWI24151.1"/>
    <property type="molecule type" value="Genomic_DNA"/>
</dbReference>
<reference evidence="2 3" key="1">
    <citation type="journal article" date="2015" name="Stand. Genomic Sci.">
        <title>Genomic Encyclopedia of Bacterial and Archaeal Type Strains, Phase III: the genomes of soil and plant-associated and newly described type strains.</title>
        <authorList>
            <person name="Whitman W.B."/>
            <person name="Woyke T."/>
            <person name="Klenk H.P."/>
            <person name="Zhou Y."/>
            <person name="Lilburn T.G."/>
            <person name="Beck B.J."/>
            <person name="De Vos P."/>
            <person name="Vandamme P."/>
            <person name="Eisen J.A."/>
            <person name="Garrity G."/>
            <person name="Hugenholtz P."/>
            <person name="Kyrpides N.C."/>
        </authorList>
    </citation>
    <scope>NUCLEOTIDE SEQUENCE [LARGE SCALE GENOMIC DNA]</scope>
    <source>
        <strain evidence="2 3">CGMCC 1.2546</strain>
    </source>
</reference>
<comment type="caution">
    <text evidence="2">The sequence shown here is derived from an EMBL/GenBank/DDBJ whole genome shotgun (WGS) entry which is preliminary data.</text>
</comment>
<proteinExistence type="predicted"/>
<feature type="transmembrane region" description="Helical" evidence="1">
    <location>
        <begin position="44"/>
        <end position="66"/>
    </location>
</feature>
<protein>
    <submittedName>
        <fullName evidence="2">Uncharacterized protein</fullName>
    </submittedName>
</protein>
<keyword evidence="1" id="KW-1133">Transmembrane helix</keyword>
<dbReference type="Proteomes" id="UP000317122">
    <property type="component" value="Unassembled WGS sequence"/>
</dbReference>
<accession>A0A562MX32</accession>
<name>A0A562MX32_9HYPH</name>
<evidence type="ECO:0000256" key="1">
    <source>
        <dbReference type="SAM" id="Phobius"/>
    </source>
</evidence>
<dbReference type="AlphaFoldDB" id="A0A562MX32"/>
<gene>
    <name evidence="2" type="ORF">IQ26_06291</name>
</gene>
<keyword evidence="1" id="KW-0812">Transmembrane</keyword>
<evidence type="ECO:0000313" key="2">
    <source>
        <dbReference type="EMBL" id="TWI24151.1"/>
    </source>
</evidence>
<keyword evidence="3" id="KW-1185">Reference proteome</keyword>
<sequence>MKLKHALDCKRDPLCRCHASDPLCRCRIKCDVDSDSKPARHKGLAGMTLPALGIAFVVGACGLLMAPDARAHDALPTTAQPHGWTYPFSCCSGYDCREVAENAIRERPEGYVIEGTGEVIAYTDSRIKNSPDGVFHWCSVAGANDGHTVCLFAPQRGF</sequence>
<dbReference type="RefSeq" id="WP_240547322.1">
    <property type="nucleotide sequence ID" value="NZ_BSPF01000032.1"/>
</dbReference>